<gene>
    <name evidence="1" type="ORF">UY76_C0013G0008</name>
</gene>
<dbReference type="Proteomes" id="UP000034054">
    <property type="component" value="Unassembled WGS sequence"/>
</dbReference>
<proteinExistence type="predicted"/>
<evidence type="ECO:0000313" key="1">
    <source>
        <dbReference type="EMBL" id="KKW32920.1"/>
    </source>
</evidence>
<protein>
    <submittedName>
        <fullName evidence="1">Uncharacterized protein</fullName>
    </submittedName>
</protein>
<dbReference type="EMBL" id="LCRH01000013">
    <property type="protein sequence ID" value="KKW32920.1"/>
    <property type="molecule type" value="Genomic_DNA"/>
</dbReference>
<dbReference type="AlphaFoldDB" id="A0A0G1XPW5"/>
<name>A0A0G1XPW5_9BACT</name>
<accession>A0A0G1XPW5</accession>
<organism evidence="1 2">
    <name type="scientific">Candidatus Uhrbacteria bacterium GW2011_GWA2_52_8d</name>
    <dbReference type="NCBI Taxonomy" id="1618979"/>
    <lineage>
        <taxon>Bacteria</taxon>
        <taxon>Candidatus Uhriibacteriota</taxon>
    </lineage>
</organism>
<comment type="caution">
    <text evidence="1">The sequence shown here is derived from an EMBL/GenBank/DDBJ whole genome shotgun (WGS) entry which is preliminary data.</text>
</comment>
<sequence>MTHHLYTLHFGEHDFRIVSARVDESPNAAVTAWGGEFLPRPGGMATSSRDPDQLGICGTVRFAPHLFREMEDTDIALTGVLPGNVVYTQNGIALLANRGETVELTLRQTHLAQEEVA</sequence>
<reference evidence="1 2" key="1">
    <citation type="journal article" date="2015" name="Nature">
        <title>rRNA introns, odd ribosomes, and small enigmatic genomes across a large radiation of phyla.</title>
        <authorList>
            <person name="Brown C.T."/>
            <person name="Hug L.A."/>
            <person name="Thomas B.C."/>
            <person name="Sharon I."/>
            <person name="Castelle C.J."/>
            <person name="Singh A."/>
            <person name="Wilkins M.J."/>
            <person name="Williams K.H."/>
            <person name="Banfield J.F."/>
        </authorList>
    </citation>
    <scope>NUCLEOTIDE SEQUENCE [LARGE SCALE GENOMIC DNA]</scope>
</reference>
<evidence type="ECO:0000313" key="2">
    <source>
        <dbReference type="Proteomes" id="UP000034054"/>
    </source>
</evidence>